<comment type="caution">
    <text evidence="2">The sequence shown here is derived from an EMBL/GenBank/DDBJ whole genome shotgun (WGS) entry which is preliminary data.</text>
</comment>
<name>A0A927IZS4_9MICO</name>
<reference evidence="2" key="1">
    <citation type="journal article" date="2018" name="Curr. Microbiol.">
        <title>Cellulosimicrobium arenosum sp. nov., Isolated from Marine Sediment Sand.</title>
        <authorList>
            <person name="Oh M."/>
            <person name="Kim J.H."/>
            <person name="Yoon J.H."/>
            <person name="Schumann P."/>
            <person name="Kim W."/>
        </authorList>
    </citation>
    <scope>NUCLEOTIDE SEQUENCE</scope>
    <source>
        <strain evidence="2">KCTC 49039</strain>
    </source>
</reference>
<evidence type="ECO:0000313" key="2">
    <source>
        <dbReference type="EMBL" id="MBD8078850.1"/>
    </source>
</evidence>
<organism evidence="2 3">
    <name type="scientific">Cellulosimicrobium arenosum</name>
    <dbReference type="NCBI Taxonomy" id="2708133"/>
    <lineage>
        <taxon>Bacteria</taxon>
        <taxon>Bacillati</taxon>
        <taxon>Actinomycetota</taxon>
        <taxon>Actinomycetes</taxon>
        <taxon>Micrococcales</taxon>
        <taxon>Promicromonosporaceae</taxon>
        <taxon>Cellulosimicrobium</taxon>
    </lineage>
</organism>
<sequence length="145" mass="14688">MTRRRRRGVVAGCLVLVVVAGVVTTTQVAGATGDVLGDVLYAVAVYTLLVLLVPRLRVAAAGGLALSWCWAVEGLQATGVASAVNDAVPPAAWLLGSTFAVRDLACYAVGVALTAGTDLVVGRAAARRPGRRATPVATPPPRTSG</sequence>
<accession>A0A927IZS4</accession>
<keyword evidence="3" id="KW-1185">Reference proteome</keyword>
<dbReference type="AlphaFoldDB" id="A0A927IZS4"/>
<protein>
    <submittedName>
        <fullName evidence="2">DUF2809 domain-containing protein</fullName>
    </submittedName>
</protein>
<dbReference type="EMBL" id="JACYHB010000004">
    <property type="protein sequence ID" value="MBD8078850.1"/>
    <property type="molecule type" value="Genomic_DNA"/>
</dbReference>
<dbReference type="Proteomes" id="UP000610846">
    <property type="component" value="Unassembled WGS sequence"/>
</dbReference>
<keyword evidence="1" id="KW-1133">Transmembrane helix</keyword>
<keyword evidence="1" id="KW-0812">Transmembrane</keyword>
<dbReference type="InterPro" id="IPR021257">
    <property type="entry name" value="DUF2809"/>
</dbReference>
<feature type="transmembrane region" description="Helical" evidence="1">
    <location>
        <begin position="35"/>
        <end position="53"/>
    </location>
</feature>
<keyword evidence="1" id="KW-0472">Membrane</keyword>
<dbReference type="Pfam" id="PF10990">
    <property type="entry name" value="DUF2809"/>
    <property type="match status" value="1"/>
</dbReference>
<gene>
    <name evidence="2" type="ORF">IF651_07250</name>
</gene>
<proteinExistence type="predicted"/>
<evidence type="ECO:0000313" key="3">
    <source>
        <dbReference type="Proteomes" id="UP000610846"/>
    </source>
</evidence>
<dbReference type="RefSeq" id="WP_191828420.1">
    <property type="nucleotide sequence ID" value="NZ_JACYHB010000004.1"/>
</dbReference>
<evidence type="ECO:0000256" key="1">
    <source>
        <dbReference type="SAM" id="Phobius"/>
    </source>
</evidence>
<reference evidence="2" key="2">
    <citation type="submission" date="2020-09" db="EMBL/GenBank/DDBJ databases">
        <authorList>
            <person name="Yu Y."/>
        </authorList>
    </citation>
    <scope>NUCLEOTIDE SEQUENCE</scope>
    <source>
        <strain evidence="2">KCTC 49039</strain>
    </source>
</reference>